<evidence type="ECO:0000256" key="3">
    <source>
        <dbReference type="ARBA" id="ARBA00022603"/>
    </source>
</evidence>
<proteinExistence type="predicted"/>
<dbReference type="PROSITE" id="PS00092">
    <property type="entry name" value="N6_MTASE"/>
    <property type="match status" value="1"/>
</dbReference>
<dbReference type="STRING" id="349215.A11S_88"/>
<dbReference type="OrthoDB" id="9816072at2"/>
<dbReference type="EC" id="2.1.1.172" evidence="8"/>
<accession>M4VEK3</accession>
<dbReference type="CDD" id="cd02440">
    <property type="entry name" value="AdoMet_MTases"/>
    <property type="match status" value="1"/>
</dbReference>
<dbReference type="GO" id="GO:0052914">
    <property type="term" value="F:16S rRNA (guanine(1207)-N(2))-methyltransferase activity"/>
    <property type="evidence" value="ECO:0007669"/>
    <property type="project" value="UniProtKB-EC"/>
</dbReference>
<dbReference type="HOGENOM" id="CLU_049581_1_0_5"/>
<dbReference type="AlphaFoldDB" id="M4VEK3"/>
<protein>
    <submittedName>
        <fullName evidence="8">Ribosomal RNA small subunit methyltransferase C, SSU rRNA m2G1207</fullName>
        <ecNumber evidence="8">2.1.1.172</ecNumber>
    </submittedName>
</protein>
<dbReference type="EMBL" id="CP003538">
    <property type="protein sequence ID" value="AGH96925.1"/>
    <property type="molecule type" value="Genomic_DNA"/>
</dbReference>
<dbReference type="Pfam" id="PF05175">
    <property type="entry name" value="MTS"/>
    <property type="match status" value="1"/>
</dbReference>
<organism evidence="8 9">
    <name type="scientific">Micavibrio aeruginosavorus EPB</name>
    <dbReference type="NCBI Taxonomy" id="349215"/>
    <lineage>
        <taxon>Bacteria</taxon>
        <taxon>Pseudomonadati</taxon>
        <taxon>Bdellovibrionota</taxon>
        <taxon>Bdellovibrionia</taxon>
        <taxon>Bdellovibrionales</taxon>
        <taxon>Pseudobdellovibrionaceae</taxon>
        <taxon>Micavibrio</taxon>
    </lineage>
</organism>
<evidence type="ECO:0000256" key="1">
    <source>
        <dbReference type="ARBA" id="ARBA00022490"/>
    </source>
</evidence>
<feature type="domain" description="Methyltransferase small" evidence="6">
    <location>
        <begin position="172"/>
        <end position="338"/>
    </location>
</feature>
<evidence type="ECO:0000259" key="7">
    <source>
        <dbReference type="Pfam" id="PF08468"/>
    </source>
</evidence>
<reference evidence="8 9" key="1">
    <citation type="journal article" date="2013" name="ISME J.">
        <title>By their genes ye shall know them: genomic signatures of predatory bacteria.</title>
        <authorList>
            <person name="Pasternak Z."/>
            <person name="Pietrokovski S."/>
            <person name="Rotem O."/>
            <person name="Gophna U."/>
            <person name="Lurie-Weinberger M.N."/>
            <person name="Jurkevitch E."/>
        </authorList>
    </citation>
    <scope>NUCLEOTIDE SEQUENCE [LARGE SCALE GENOMIC DNA]</scope>
    <source>
        <strain evidence="8">EPB</strain>
    </source>
</reference>
<keyword evidence="1" id="KW-0963">Cytoplasm</keyword>
<dbReference type="SUPFAM" id="SSF53335">
    <property type="entry name" value="S-adenosyl-L-methionine-dependent methyltransferases"/>
    <property type="match status" value="2"/>
</dbReference>
<dbReference type="InterPro" id="IPR007848">
    <property type="entry name" value="Small_mtfrase_dom"/>
</dbReference>
<dbReference type="PANTHER" id="PTHR47816:SF4">
    <property type="entry name" value="RIBOSOMAL RNA SMALL SUBUNIT METHYLTRANSFERASE C"/>
    <property type="match status" value="1"/>
</dbReference>
<keyword evidence="5" id="KW-0949">S-adenosyl-L-methionine</keyword>
<dbReference type="InterPro" id="IPR046977">
    <property type="entry name" value="RsmC/RlmG"/>
</dbReference>
<evidence type="ECO:0000256" key="4">
    <source>
        <dbReference type="ARBA" id="ARBA00022679"/>
    </source>
</evidence>
<dbReference type="Proteomes" id="UP000011932">
    <property type="component" value="Chromosome"/>
</dbReference>
<sequence length="341" mass="36124">MKNENPILVALSHGLKSDLFPSAGPGAAVLAIGFDGDVDDSLFPASVTTMVQYWAGPAARLRALGYAVRGDVPADAAFDRVIIHTPKQMDEMQYLLAAGWRALRPGGDLIAVAANDAGGARLGPVLRDAGLNISESSKAKCRVVRVIKNDDVSVPPDWLAHGDFRVHPDTGMTTCPGLFSWDRVDAGSALLRDHLPADLSGVGADFGCGYGFLSRTVLDRCAHVTCLHGLDADSRAVAAAGANMQSDGPRFCGHHVDIPSGSGLTGLDFIVMNPPFHTGARESHDLGRAFIARAHEALRKGGTLVMVANAHLGYEADLLRLFSAVNKLYEGGVFKIYQCVK</sequence>
<keyword evidence="2" id="KW-0698">rRNA processing</keyword>
<name>M4VEK3_9BACT</name>
<dbReference type="PANTHER" id="PTHR47816">
    <property type="entry name" value="RIBOSOMAL RNA SMALL SUBUNIT METHYLTRANSFERASE C"/>
    <property type="match status" value="1"/>
</dbReference>
<dbReference type="GO" id="GO:0003676">
    <property type="term" value="F:nucleic acid binding"/>
    <property type="evidence" value="ECO:0007669"/>
    <property type="project" value="InterPro"/>
</dbReference>
<dbReference type="RefSeq" id="WP_015466490.1">
    <property type="nucleotide sequence ID" value="NC_020812.1"/>
</dbReference>
<dbReference type="Gene3D" id="3.40.50.150">
    <property type="entry name" value="Vaccinia Virus protein VP39"/>
    <property type="match status" value="2"/>
</dbReference>
<keyword evidence="4 8" id="KW-0808">Transferase</keyword>
<dbReference type="Pfam" id="PF08468">
    <property type="entry name" value="MTS_N"/>
    <property type="match status" value="1"/>
</dbReference>
<gene>
    <name evidence="8" type="ORF">A11S_88</name>
</gene>
<dbReference type="InterPro" id="IPR013675">
    <property type="entry name" value="Mtase_sm_N"/>
</dbReference>
<evidence type="ECO:0000313" key="9">
    <source>
        <dbReference type="Proteomes" id="UP000011932"/>
    </source>
</evidence>
<feature type="domain" description="Methyltransferase small N-terminal" evidence="7">
    <location>
        <begin position="66"/>
        <end position="135"/>
    </location>
</feature>
<keyword evidence="3 8" id="KW-0489">Methyltransferase</keyword>
<evidence type="ECO:0000256" key="5">
    <source>
        <dbReference type="ARBA" id="ARBA00022691"/>
    </source>
</evidence>
<dbReference type="InterPro" id="IPR029063">
    <property type="entry name" value="SAM-dependent_MTases_sf"/>
</dbReference>
<evidence type="ECO:0000259" key="6">
    <source>
        <dbReference type="Pfam" id="PF05175"/>
    </source>
</evidence>
<dbReference type="KEGG" id="man:A11S_88"/>
<evidence type="ECO:0000313" key="8">
    <source>
        <dbReference type="EMBL" id="AGH96925.1"/>
    </source>
</evidence>
<dbReference type="InterPro" id="IPR002052">
    <property type="entry name" value="DNA_methylase_N6_adenine_CS"/>
</dbReference>
<evidence type="ECO:0000256" key="2">
    <source>
        <dbReference type="ARBA" id="ARBA00022552"/>
    </source>
</evidence>